<evidence type="ECO:0000313" key="3">
    <source>
        <dbReference type="Proteomes" id="UP000439903"/>
    </source>
</evidence>
<dbReference type="EMBL" id="WTPW01003227">
    <property type="protein sequence ID" value="KAF0349993.1"/>
    <property type="molecule type" value="Genomic_DNA"/>
</dbReference>
<keyword evidence="1" id="KW-0472">Membrane</keyword>
<protein>
    <submittedName>
        <fullName evidence="2">Uncharacterized protein</fullName>
    </submittedName>
</protein>
<proteinExistence type="predicted"/>
<sequence length="172" mass="20407">MDFFNIFCLTIFLFICYLIIDLSQIEDKFILVINNDEESVKATNYDSVKEKTTDIKEKNDNINIPRKQINSKESIKATNYYSVKEAIADSEKNIKKESHEIKRFRKKSLLFRQENDHVKNKYLHLKKEYERNFTYLDHSSNIIKNKRILSGLEIGRLVKKLNLISLHMVSNL</sequence>
<keyword evidence="1" id="KW-1133">Transmembrane helix</keyword>
<comment type="caution">
    <text evidence="2">The sequence shown here is derived from an EMBL/GenBank/DDBJ whole genome shotgun (WGS) entry which is preliminary data.</text>
</comment>
<keyword evidence="1" id="KW-0812">Transmembrane</keyword>
<dbReference type="AlphaFoldDB" id="A0A8H3ZX54"/>
<dbReference type="Proteomes" id="UP000439903">
    <property type="component" value="Unassembled WGS sequence"/>
</dbReference>
<keyword evidence="3" id="KW-1185">Reference proteome</keyword>
<evidence type="ECO:0000256" key="1">
    <source>
        <dbReference type="SAM" id="Phobius"/>
    </source>
</evidence>
<gene>
    <name evidence="2" type="ORF">F8M41_015429</name>
</gene>
<name>A0A8H3ZX54_GIGMA</name>
<evidence type="ECO:0000313" key="2">
    <source>
        <dbReference type="EMBL" id="KAF0349993.1"/>
    </source>
</evidence>
<reference evidence="2 3" key="1">
    <citation type="journal article" date="2019" name="Environ. Microbiol.">
        <title>At the nexus of three kingdoms: the genome of the mycorrhizal fungus Gigaspora margarita provides insights into plant, endobacterial and fungal interactions.</title>
        <authorList>
            <person name="Venice F."/>
            <person name="Ghignone S."/>
            <person name="Salvioli di Fossalunga A."/>
            <person name="Amselem J."/>
            <person name="Novero M."/>
            <person name="Xianan X."/>
            <person name="Sedzielewska Toro K."/>
            <person name="Morin E."/>
            <person name="Lipzen A."/>
            <person name="Grigoriev I.V."/>
            <person name="Henrissat B."/>
            <person name="Martin F.M."/>
            <person name="Bonfante P."/>
        </authorList>
    </citation>
    <scope>NUCLEOTIDE SEQUENCE [LARGE SCALE GENOMIC DNA]</scope>
    <source>
        <strain evidence="2 3">BEG34</strain>
    </source>
</reference>
<organism evidence="2 3">
    <name type="scientific">Gigaspora margarita</name>
    <dbReference type="NCBI Taxonomy" id="4874"/>
    <lineage>
        <taxon>Eukaryota</taxon>
        <taxon>Fungi</taxon>
        <taxon>Fungi incertae sedis</taxon>
        <taxon>Mucoromycota</taxon>
        <taxon>Glomeromycotina</taxon>
        <taxon>Glomeromycetes</taxon>
        <taxon>Diversisporales</taxon>
        <taxon>Gigasporaceae</taxon>
        <taxon>Gigaspora</taxon>
    </lineage>
</organism>
<dbReference type="OrthoDB" id="2490586at2759"/>
<accession>A0A8H3ZX54</accession>
<feature type="transmembrane region" description="Helical" evidence="1">
    <location>
        <begin position="6"/>
        <end position="23"/>
    </location>
</feature>